<evidence type="ECO:0000256" key="1">
    <source>
        <dbReference type="SAM" id="MobiDB-lite"/>
    </source>
</evidence>
<feature type="region of interest" description="Disordered" evidence="1">
    <location>
        <begin position="44"/>
        <end position="90"/>
    </location>
</feature>
<proteinExistence type="predicted"/>
<sequence>MKNSVMIFLALVLLLTTVGVDGWDDQLGASSRLGRKADAGGAAVSLATEDDDDSNPTFGHYPGNTDPKDQVHHVYINGTNPYAPKGKKSP</sequence>
<name>A0ABR2PIJ9_9ROSI</name>
<evidence type="ECO:0000313" key="4">
    <source>
        <dbReference type="Proteomes" id="UP001396334"/>
    </source>
</evidence>
<reference evidence="3 4" key="1">
    <citation type="journal article" date="2024" name="G3 (Bethesda)">
        <title>Genome assembly of Hibiscus sabdariffa L. provides insights into metabolisms of medicinal natural products.</title>
        <authorList>
            <person name="Kim T."/>
        </authorList>
    </citation>
    <scope>NUCLEOTIDE SEQUENCE [LARGE SCALE GENOMIC DNA]</scope>
    <source>
        <strain evidence="3">TK-2024</strain>
        <tissue evidence="3">Old leaves</tissue>
    </source>
</reference>
<evidence type="ECO:0000256" key="2">
    <source>
        <dbReference type="SAM" id="SignalP"/>
    </source>
</evidence>
<keyword evidence="2" id="KW-0732">Signal</keyword>
<evidence type="ECO:0000313" key="3">
    <source>
        <dbReference type="EMBL" id="KAK8988267.1"/>
    </source>
</evidence>
<comment type="caution">
    <text evidence="3">The sequence shown here is derived from an EMBL/GenBank/DDBJ whole genome shotgun (WGS) entry which is preliminary data.</text>
</comment>
<dbReference type="EMBL" id="JBBPBN010000059">
    <property type="protein sequence ID" value="KAK8988267.1"/>
    <property type="molecule type" value="Genomic_DNA"/>
</dbReference>
<dbReference type="Proteomes" id="UP001396334">
    <property type="component" value="Unassembled WGS sequence"/>
</dbReference>
<protein>
    <submittedName>
        <fullName evidence="3">Uncharacterized protein</fullName>
    </submittedName>
</protein>
<accession>A0ABR2PIJ9</accession>
<feature type="signal peptide" evidence="2">
    <location>
        <begin position="1"/>
        <end position="22"/>
    </location>
</feature>
<gene>
    <name evidence="3" type="ORF">V6N11_065863</name>
</gene>
<organism evidence="3 4">
    <name type="scientific">Hibiscus sabdariffa</name>
    <name type="common">roselle</name>
    <dbReference type="NCBI Taxonomy" id="183260"/>
    <lineage>
        <taxon>Eukaryota</taxon>
        <taxon>Viridiplantae</taxon>
        <taxon>Streptophyta</taxon>
        <taxon>Embryophyta</taxon>
        <taxon>Tracheophyta</taxon>
        <taxon>Spermatophyta</taxon>
        <taxon>Magnoliopsida</taxon>
        <taxon>eudicotyledons</taxon>
        <taxon>Gunneridae</taxon>
        <taxon>Pentapetalae</taxon>
        <taxon>rosids</taxon>
        <taxon>malvids</taxon>
        <taxon>Malvales</taxon>
        <taxon>Malvaceae</taxon>
        <taxon>Malvoideae</taxon>
        <taxon>Hibiscus</taxon>
    </lineage>
</organism>
<feature type="chain" id="PRO_5047247062" evidence="2">
    <location>
        <begin position="23"/>
        <end position="90"/>
    </location>
</feature>
<keyword evidence="4" id="KW-1185">Reference proteome</keyword>